<keyword evidence="3" id="KW-1185">Reference proteome</keyword>
<gene>
    <name evidence="2" type="ORF">ICL16_39425</name>
</gene>
<dbReference type="Proteomes" id="UP000629098">
    <property type="component" value="Unassembled WGS sequence"/>
</dbReference>
<evidence type="ECO:0000313" key="2">
    <source>
        <dbReference type="EMBL" id="MBD2777960.1"/>
    </source>
</evidence>
<feature type="region of interest" description="Disordered" evidence="1">
    <location>
        <begin position="1"/>
        <end position="43"/>
    </location>
</feature>
<evidence type="ECO:0000313" key="3">
    <source>
        <dbReference type="Proteomes" id="UP000629098"/>
    </source>
</evidence>
<accession>A0A8J7CHQ7</accession>
<dbReference type="EMBL" id="JACXAE010000118">
    <property type="protein sequence ID" value="MBD2777960.1"/>
    <property type="molecule type" value="Genomic_DNA"/>
</dbReference>
<comment type="caution">
    <text evidence="2">The sequence shown here is derived from an EMBL/GenBank/DDBJ whole genome shotgun (WGS) entry which is preliminary data.</text>
</comment>
<proteinExistence type="predicted"/>
<reference evidence="2" key="1">
    <citation type="submission" date="2020-09" db="EMBL/GenBank/DDBJ databases">
        <title>Iningainema tapete sp. nov. (Scytonemataceae, Cyanobacteria) from greenhouses in central Florida (USA) produces two types of nodularin with biosynthetic potential for microcystin-LR and anabaenopeptins.</title>
        <authorList>
            <person name="Berthold D.E."/>
            <person name="Lefler F.W."/>
            <person name="Huang I.-S."/>
            <person name="Abdulla H."/>
            <person name="Zimba P.V."/>
            <person name="Laughinghouse H.D. IV."/>
        </authorList>
    </citation>
    <scope>NUCLEOTIDE SEQUENCE</scope>
    <source>
        <strain evidence="2">BLCCT55</strain>
    </source>
</reference>
<name>A0A8J7CHQ7_9CYAN</name>
<sequence length="81" mass="9205">MFFDDADSAQATTNPPSVGNFFLQNADDKINTGNDPSKTDDDEQTSITVIPSAYLHPHRFQQYSSSIRQFTRSRQRYCPQS</sequence>
<organism evidence="2 3">
    <name type="scientific">Iningainema tapete BLCC-T55</name>
    <dbReference type="NCBI Taxonomy" id="2748662"/>
    <lineage>
        <taxon>Bacteria</taxon>
        <taxon>Bacillati</taxon>
        <taxon>Cyanobacteriota</taxon>
        <taxon>Cyanophyceae</taxon>
        <taxon>Nostocales</taxon>
        <taxon>Scytonemataceae</taxon>
        <taxon>Iningainema tapete</taxon>
    </lineage>
</organism>
<dbReference type="AlphaFoldDB" id="A0A8J7CHQ7"/>
<evidence type="ECO:0000256" key="1">
    <source>
        <dbReference type="SAM" id="MobiDB-lite"/>
    </source>
</evidence>
<dbReference type="RefSeq" id="WP_190837213.1">
    <property type="nucleotide sequence ID" value="NZ_CAWPPI010000118.1"/>
</dbReference>
<protein>
    <submittedName>
        <fullName evidence="2">Uncharacterized protein</fullName>
    </submittedName>
</protein>